<proteinExistence type="predicted"/>
<reference evidence="1 2" key="1">
    <citation type="journal article" date="2019" name="Sci. Rep.">
        <title>Orb-weaving spider Araneus ventricosus genome elucidates the spidroin gene catalogue.</title>
        <authorList>
            <person name="Kono N."/>
            <person name="Nakamura H."/>
            <person name="Ohtoshi R."/>
            <person name="Moran D.A.P."/>
            <person name="Shinohara A."/>
            <person name="Yoshida Y."/>
            <person name="Fujiwara M."/>
            <person name="Mori M."/>
            <person name="Tomita M."/>
            <person name="Arakawa K."/>
        </authorList>
    </citation>
    <scope>NUCLEOTIDE SEQUENCE [LARGE SCALE GENOMIC DNA]</scope>
</reference>
<organism evidence="1 2">
    <name type="scientific">Araneus ventricosus</name>
    <name type="common">Orbweaver spider</name>
    <name type="synonym">Epeira ventricosa</name>
    <dbReference type="NCBI Taxonomy" id="182803"/>
    <lineage>
        <taxon>Eukaryota</taxon>
        <taxon>Metazoa</taxon>
        <taxon>Ecdysozoa</taxon>
        <taxon>Arthropoda</taxon>
        <taxon>Chelicerata</taxon>
        <taxon>Arachnida</taxon>
        <taxon>Araneae</taxon>
        <taxon>Araneomorphae</taxon>
        <taxon>Entelegynae</taxon>
        <taxon>Araneoidea</taxon>
        <taxon>Araneidae</taxon>
        <taxon>Araneus</taxon>
    </lineage>
</organism>
<evidence type="ECO:0000313" key="2">
    <source>
        <dbReference type="Proteomes" id="UP000499080"/>
    </source>
</evidence>
<gene>
    <name evidence="1" type="ORF">AVEN_224117_1</name>
</gene>
<sequence>MVLVILNRSHMMRATSELASTPLNFHDTPMEDIEPLTYDLNCKRSHIRRIFSGIEYRTWIPPASKPWSYHGDTSTSEVSHRKCQSHELRDIHRYGRVFCFVYLGYCRTADNSTGFRCNALSMGTFKI</sequence>
<name>A0A4Y2DVU5_ARAVE</name>
<accession>A0A4Y2DVU5</accession>
<dbReference type="Proteomes" id="UP000499080">
    <property type="component" value="Unassembled WGS sequence"/>
</dbReference>
<keyword evidence="2" id="KW-1185">Reference proteome</keyword>
<protein>
    <submittedName>
        <fullName evidence="1">Uncharacterized protein</fullName>
    </submittedName>
</protein>
<comment type="caution">
    <text evidence="1">The sequence shown here is derived from an EMBL/GenBank/DDBJ whole genome shotgun (WGS) entry which is preliminary data.</text>
</comment>
<dbReference type="AlphaFoldDB" id="A0A4Y2DVU5"/>
<dbReference type="EMBL" id="BGPR01000449">
    <property type="protein sequence ID" value="GBM20871.1"/>
    <property type="molecule type" value="Genomic_DNA"/>
</dbReference>
<evidence type="ECO:0000313" key="1">
    <source>
        <dbReference type="EMBL" id="GBM20871.1"/>
    </source>
</evidence>